<dbReference type="SUPFAM" id="SSF56281">
    <property type="entry name" value="Metallo-hydrolase/oxidoreductase"/>
    <property type="match status" value="1"/>
</dbReference>
<keyword evidence="3" id="KW-0378">Hydrolase</keyword>
<comment type="cofactor">
    <cofactor evidence="1">
        <name>Zn(2+)</name>
        <dbReference type="ChEBI" id="CHEBI:29105"/>
    </cofactor>
</comment>
<dbReference type="PANTHER" id="PTHR46233:SF3">
    <property type="entry name" value="HYDROXYACYLGLUTATHIONE HYDROLASE GLOC"/>
    <property type="match status" value="1"/>
</dbReference>
<dbReference type="Gene3D" id="3.60.15.10">
    <property type="entry name" value="Ribonuclease Z/Hydroxyacylglutathione hydrolase-like"/>
    <property type="match status" value="1"/>
</dbReference>
<dbReference type="Pfam" id="PF00753">
    <property type="entry name" value="Lactamase_B"/>
    <property type="match status" value="1"/>
</dbReference>
<evidence type="ECO:0000256" key="2">
    <source>
        <dbReference type="ARBA" id="ARBA00022723"/>
    </source>
</evidence>
<dbReference type="InterPro" id="IPR001279">
    <property type="entry name" value="Metallo-B-lactamas"/>
</dbReference>
<dbReference type="InterPro" id="IPR051453">
    <property type="entry name" value="MBL_Glyoxalase_II"/>
</dbReference>
<keyword evidence="4" id="KW-0862">Zinc</keyword>
<feature type="domain" description="Metallo-beta-lactamase" evidence="5">
    <location>
        <begin position="18"/>
        <end position="198"/>
    </location>
</feature>
<dbReference type="PANTHER" id="PTHR46233">
    <property type="entry name" value="HYDROXYACYLGLUTATHIONE HYDROLASE GLOC"/>
    <property type="match status" value="1"/>
</dbReference>
<dbReference type="SMART" id="SM00849">
    <property type="entry name" value="Lactamase_B"/>
    <property type="match status" value="1"/>
</dbReference>
<keyword evidence="2" id="KW-0479">Metal-binding</keyword>
<protein>
    <submittedName>
        <fullName evidence="6">MBL fold metallo-hydrolase</fullName>
    </submittedName>
</protein>
<keyword evidence="7" id="KW-1185">Reference proteome</keyword>
<dbReference type="EMBL" id="CP115149">
    <property type="protein sequence ID" value="WBL35149.1"/>
    <property type="molecule type" value="Genomic_DNA"/>
</dbReference>
<reference evidence="6 7" key="1">
    <citation type="journal article" date="2023" name="ISME J.">
        <title>Thermophilic Dehalococcoidia with unusual traits shed light on an unexpected past.</title>
        <authorList>
            <person name="Palmer M."/>
            <person name="Covington J.K."/>
            <person name="Zhou E.M."/>
            <person name="Thomas S.C."/>
            <person name="Habib N."/>
            <person name="Seymour C.O."/>
            <person name="Lai D."/>
            <person name="Johnston J."/>
            <person name="Hashimi A."/>
            <person name="Jiao J.Y."/>
            <person name="Muok A.R."/>
            <person name="Liu L."/>
            <person name="Xian W.D."/>
            <person name="Zhi X.Y."/>
            <person name="Li M.M."/>
            <person name="Silva L.P."/>
            <person name="Bowen B.P."/>
            <person name="Louie K."/>
            <person name="Briegel A."/>
            <person name="Pett-Ridge J."/>
            <person name="Weber P.K."/>
            <person name="Tocheva E.I."/>
            <person name="Woyke T."/>
            <person name="Northen T.R."/>
            <person name="Mayali X."/>
            <person name="Li W.J."/>
            <person name="Hedlund B.P."/>
        </authorList>
    </citation>
    <scope>NUCLEOTIDE SEQUENCE [LARGE SCALE GENOMIC DNA]</scope>
    <source>
        <strain evidence="6 7">YIM 72310</strain>
    </source>
</reference>
<evidence type="ECO:0000313" key="6">
    <source>
        <dbReference type="EMBL" id="WBL35149.1"/>
    </source>
</evidence>
<evidence type="ECO:0000256" key="3">
    <source>
        <dbReference type="ARBA" id="ARBA00022801"/>
    </source>
</evidence>
<evidence type="ECO:0000259" key="5">
    <source>
        <dbReference type="SMART" id="SM00849"/>
    </source>
</evidence>
<organism evidence="6 7">
    <name type="scientific">Tepidiforma flava</name>
    <dbReference type="NCBI Taxonomy" id="3004094"/>
    <lineage>
        <taxon>Bacteria</taxon>
        <taxon>Bacillati</taxon>
        <taxon>Chloroflexota</taxon>
        <taxon>Tepidiformia</taxon>
        <taxon>Tepidiformales</taxon>
        <taxon>Tepidiformaceae</taxon>
        <taxon>Tepidiforma</taxon>
    </lineage>
</organism>
<dbReference type="InterPro" id="IPR036866">
    <property type="entry name" value="RibonucZ/Hydroxyglut_hydro"/>
</dbReference>
<name>A0ABY7M4X6_9CHLR</name>
<evidence type="ECO:0000313" key="7">
    <source>
        <dbReference type="Proteomes" id="UP001212803"/>
    </source>
</evidence>
<evidence type="ECO:0000256" key="4">
    <source>
        <dbReference type="ARBA" id="ARBA00022833"/>
    </source>
</evidence>
<sequence length="231" mass="25322">MEVANELMVRGIVVGVFQENCWVIGNRRTGEAICIDPGDEPEEILALARDMGVTIKYIANSHAHVDHVMGVAGVHAATGAKFLLHEADLDLLRHGWKSIAARFGIPIEKGPPDPDAFVAHGDIVEVAGLRLRTIATPGHTPGSVSYYAEEGLLFSGDTLFRGSIGRTDLPGGNFDQEMRSICERLLVLPEETIVLPGHMQETTIGFEKQHNPFVLEWLRRGQDPAASWLRQ</sequence>
<proteinExistence type="predicted"/>
<dbReference type="RefSeq" id="WP_270055677.1">
    <property type="nucleotide sequence ID" value="NZ_CP115149.1"/>
</dbReference>
<dbReference type="Proteomes" id="UP001212803">
    <property type="component" value="Chromosome"/>
</dbReference>
<evidence type="ECO:0000256" key="1">
    <source>
        <dbReference type="ARBA" id="ARBA00001947"/>
    </source>
</evidence>
<gene>
    <name evidence="6" type="ORF">O0235_10150</name>
</gene>
<accession>A0ABY7M4X6</accession>